<evidence type="ECO:0000256" key="14">
    <source>
        <dbReference type="ARBA" id="ARBA00075117"/>
    </source>
</evidence>
<gene>
    <name evidence="17" type="ORF">A4E84_37045</name>
</gene>
<protein>
    <recommendedName>
        <fullName evidence="1">protein-serine/threonine phosphatase</fullName>
        <ecNumber evidence="1">3.1.3.16</ecNumber>
    </recommendedName>
    <alternativeName>
        <fullName evidence="15">Protein-serine/threonine phosphatase</fullName>
    </alternativeName>
    <alternativeName>
        <fullName evidence="14">Serine/threonine-protein kinase</fullName>
    </alternativeName>
</protein>
<comment type="function">
    <text evidence="13">Primarily acts as an independent SigF regulator that is sensitive to the osmosensory signal, mediating the cross talk of PknD with the SigF regulon. Possesses both phosphatase and kinase activities. The kinase domain functions as a classic anti-sigma factor-like kinase to phosphorylate the anti-anti-sigma factor domain at the canonical regulatory site, and the phosphatase domain antagonizes this activity.</text>
</comment>
<evidence type="ECO:0000313" key="18">
    <source>
        <dbReference type="Proteomes" id="UP000076096"/>
    </source>
</evidence>
<dbReference type="SUPFAM" id="SSF55785">
    <property type="entry name" value="PYP-like sensor domain (PAS domain)"/>
    <property type="match status" value="1"/>
</dbReference>
<dbReference type="Gene3D" id="3.30.450.40">
    <property type="match status" value="1"/>
</dbReference>
<name>A0A143CAV6_9ACTN</name>
<keyword evidence="9" id="KW-0460">Magnesium</keyword>
<dbReference type="RefSeq" id="WP_062930731.1">
    <property type="nucleotide sequence ID" value="NZ_CP015098.1"/>
</dbReference>
<evidence type="ECO:0000256" key="11">
    <source>
        <dbReference type="ARBA" id="ARBA00023211"/>
    </source>
</evidence>
<dbReference type="Gene3D" id="3.30.450.20">
    <property type="entry name" value="PAS domain"/>
    <property type="match status" value="1"/>
</dbReference>
<keyword evidence="6" id="KW-0418">Kinase</keyword>
<dbReference type="STRING" id="1783515.A4E84_37045"/>
<keyword evidence="4" id="KW-0479">Metal-binding</keyword>
<dbReference type="SMART" id="SM00065">
    <property type="entry name" value="GAF"/>
    <property type="match status" value="1"/>
</dbReference>
<dbReference type="EMBL" id="CP015098">
    <property type="protein sequence ID" value="AMW14591.1"/>
    <property type="molecule type" value="Genomic_DNA"/>
</dbReference>
<evidence type="ECO:0000256" key="7">
    <source>
        <dbReference type="ARBA" id="ARBA00022801"/>
    </source>
</evidence>
<keyword evidence="10" id="KW-0904">Protein phosphatase</keyword>
<dbReference type="NCBIfam" id="TIGR00229">
    <property type="entry name" value="sensory_box"/>
    <property type="match status" value="1"/>
</dbReference>
<dbReference type="Pfam" id="PF07228">
    <property type="entry name" value="SpoIIE"/>
    <property type="match status" value="1"/>
</dbReference>
<dbReference type="PROSITE" id="PS50112">
    <property type="entry name" value="PAS"/>
    <property type="match status" value="1"/>
</dbReference>
<evidence type="ECO:0000256" key="8">
    <source>
        <dbReference type="ARBA" id="ARBA00022840"/>
    </source>
</evidence>
<dbReference type="InterPro" id="IPR036457">
    <property type="entry name" value="PPM-type-like_dom_sf"/>
</dbReference>
<dbReference type="FunFam" id="3.60.40.10:FF:000005">
    <property type="entry name" value="Serine/threonine protein phosphatase"/>
    <property type="match status" value="1"/>
</dbReference>
<dbReference type="InterPro" id="IPR001932">
    <property type="entry name" value="PPM-type_phosphatase-like_dom"/>
</dbReference>
<keyword evidence="3" id="KW-0808">Transferase</keyword>
<reference evidence="18" key="1">
    <citation type="submission" date="2016-04" db="EMBL/GenBank/DDBJ databases">
        <authorList>
            <person name="Zhang B."/>
        </authorList>
    </citation>
    <scope>NUCLEOTIDE SEQUENCE [LARGE SCALE GENOMIC DNA]</scope>
    <source>
        <strain evidence="18">S10</strain>
    </source>
</reference>
<dbReference type="KEGG" id="stsi:A4E84_37045"/>
<organism evidence="17 18">
    <name type="scientific">Streptomyces qaidamensis</name>
    <dbReference type="NCBI Taxonomy" id="1783515"/>
    <lineage>
        <taxon>Bacteria</taxon>
        <taxon>Bacillati</taxon>
        <taxon>Actinomycetota</taxon>
        <taxon>Actinomycetes</taxon>
        <taxon>Kitasatosporales</taxon>
        <taxon>Streptomycetaceae</taxon>
        <taxon>Streptomyces</taxon>
        <taxon>Streptomyces aurantiacus group</taxon>
    </lineage>
</organism>
<dbReference type="PANTHER" id="PTHR43156">
    <property type="entry name" value="STAGE II SPORULATION PROTEIN E-RELATED"/>
    <property type="match status" value="1"/>
</dbReference>
<keyword evidence="11" id="KW-0464">Manganese</keyword>
<dbReference type="GO" id="GO:0016301">
    <property type="term" value="F:kinase activity"/>
    <property type="evidence" value="ECO:0007669"/>
    <property type="project" value="UniProtKB-KW"/>
</dbReference>
<evidence type="ECO:0000256" key="13">
    <source>
        <dbReference type="ARBA" id="ARBA00056274"/>
    </source>
</evidence>
<dbReference type="EC" id="3.1.3.16" evidence="1"/>
<keyword evidence="8" id="KW-0067">ATP-binding</keyword>
<dbReference type="InterPro" id="IPR003018">
    <property type="entry name" value="GAF"/>
</dbReference>
<dbReference type="Pfam" id="PF13426">
    <property type="entry name" value="PAS_9"/>
    <property type="match status" value="1"/>
</dbReference>
<evidence type="ECO:0000256" key="2">
    <source>
        <dbReference type="ARBA" id="ARBA00022553"/>
    </source>
</evidence>
<dbReference type="Pfam" id="PF13492">
    <property type="entry name" value="GAF_3"/>
    <property type="match status" value="1"/>
</dbReference>
<evidence type="ECO:0000256" key="5">
    <source>
        <dbReference type="ARBA" id="ARBA00022741"/>
    </source>
</evidence>
<keyword evidence="5" id="KW-0547">Nucleotide-binding</keyword>
<dbReference type="InterPro" id="IPR035965">
    <property type="entry name" value="PAS-like_dom_sf"/>
</dbReference>
<evidence type="ECO:0000256" key="12">
    <source>
        <dbReference type="ARBA" id="ARBA00047761"/>
    </source>
</evidence>
<dbReference type="GO" id="GO:0046872">
    <property type="term" value="F:metal ion binding"/>
    <property type="evidence" value="ECO:0007669"/>
    <property type="project" value="UniProtKB-KW"/>
</dbReference>
<keyword evidence="17" id="KW-0238">DNA-binding</keyword>
<sequence length="572" mass="62039">MTGPEHTEAVHGLSVPTASVVLAGTLEAIGAGAYVVDEQGCIIAANTRAEQLLGRSADDLLGHDAHDLLHRGRDGQPLPRTQCAMRLAFHAGRTAQADEDWFVCGDGTLLRISWLITPYDVGGRHAGTLVVFHTPHHPQATEPRPEPVAQPLSELHRLALLAETTAQLTSTLDVDEALRRLVTLVLPRLADWAVVDLITERDEVWRAVVVHSDGDTITHHEDLQGPMPPIPEESPMPLSRALRGVASNLAGPLTYQGPPDSGIAVEQRRLFDVTGMHSAAIAPIRSTRAVLGALTLGRDENQAPFTPVDLPLIEDIARRAGLAVDNARLYQRQRKVAETMQNHLLPQMPGVSGLQMTVRYLPAPDASQVGGDWYDAFPLSDASTALAIGDVVGHDLEAAAGMAQVRNMLRAYAWSQHEPPSRIVERLDEAIQHITDVTMATTIFARVEPAEDGHWQLSWTNAGHPPPLLISHDGLARYLTEGHGILLGTQTGTRRPDATAQLPPGSTLVLYTDGLIEAPRHTIDEGLDRLRQHAAALAHRPLASFTDQLLRRVRPSGNDDDVALLALRVPER</sequence>
<keyword evidence="18" id="KW-1185">Reference proteome</keyword>
<dbReference type="CDD" id="cd00130">
    <property type="entry name" value="PAS"/>
    <property type="match status" value="1"/>
</dbReference>
<evidence type="ECO:0000313" key="17">
    <source>
        <dbReference type="EMBL" id="AMW14591.1"/>
    </source>
</evidence>
<evidence type="ECO:0000256" key="1">
    <source>
        <dbReference type="ARBA" id="ARBA00013081"/>
    </source>
</evidence>
<keyword evidence="2" id="KW-0597">Phosphoprotein</keyword>
<feature type="domain" description="PAS" evidence="16">
    <location>
        <begin position="18"/>
        <end position="70"/>
    </location>
</feature>
<evidence type="ECO:0000256" key="10">
    <source>
        <dbReference type="ARBA" id="ARBA00022912"/>
    </source>
</evidence>
<dbReference type="SUPFAM" id="SSF55781">
    <property type="entry name" value="GAF domain-like"/>
    <property type="match status" value="1"/>
</dbReference>
<evidence type="ECO:0000256" key="4">
    <source>
        <dbReference type="ARBA" id="ARBA00022723"/>
    </source>
</evidence>
<dbReference type="PANTHER" id="PTHR43156:SF2">
    <property type="entry name" value="STAGE II SPORULATION PROTEIN E"/>
    <property type="match status" value="1"/>
</dbReference>
<evidence type="ECO:0000256" key="6">
    <source>
        <dbReference type="ARBA" id="ARBA00022777"/>
    </source>
</evidence>
<keyword evidence="7" id="KW-0378">Hydrolase</keyword>
<comment type="catalytic activity">
    <reaction evidence="12">
        <text>O-phospho-L-seryl-[protein] + H2O = L-seryl-[protein] + phosphate</text>
        <dbReference type="Rhea" id="RHEA:20629"/>
        <dbReference type="Rhea" id="RHEA-COMP:9863"/>
        <dbReference type="Rhea" id="RHEA-COMP:11604"/>
        <dbReference type="ChEBI" id="CHEBI:15377"/>
        <dbReference type="ChEBI" id="CHEBI:29999"/>
        <dbReference type="ChEBI" id="CHEBI:43474"/>
        <dbReference type="ChEBI" id="CHEBI:83421"/>
        <dbReference type="EC" id="3.1.3.16"/>
    </reaction>
</comment>
<evidence type="ECO:0000256" key="3">
    <source>
        <dbReference type="ARBA" id="ARBA00022679"/>
    </source>
</evidence>
<evidence type="ECO:0000256" key="9">
    <source>
        <dbReference type="ARBA" id="ARBA00022842"/>
    </source>
</evidence>
<dbReference type="GO" id="GO:0005524">
    <property type="term" value="F:ATP binding"/>
    <property type="evidence" value="ECO:0007669"/>
    <property type="project" value="UniProtKB-KW"/>
</dbReference>
<dbReference type="GO" id="GO:0004722">
    <property type="term" value="F:protein serine/threonine phosphatase activity"/>
    <property type="evidence" value="ECO:0007669"/>
    <property type="project" value="UniProtKB-EC"/>
</dbReference>
<dbReference type="Gene3D" id="3.60.40.10">
    <property type="entry name" value="PPM-type phosphatase domain"/>
    <property type="match status" value="1"/>
</dbReference>
<dbReference type="GO" id="GO:0003677">
    <property type="term" value="F:DNA binding"/>
    <property type="evidence" value="ECO:0007669"/>
    <property type="project" value="UniProtKB-KW"/>
</dbReference>
<evidence type="ECO:0000259" key="16">
    <source>
        <dbReference type="PROSITE" id="PS50112"/>
    </source>
</evidence>
<dbReference type="InterPro" id="IPR000014">
    <property type="entry name" value="PAS"/>
</dbReference>
<proteinExistence type="predicted"/>
<accession>A0A143CAV6</accession>
<dbReference type="Proteomes" id="UP000076096">
    <property type="component" value="Chromosome"/>
</dbReference>
<dbReference type="SMART" id="SM00331">
    <property type="entry name" value="PP2C_SIG"/>
    <property type="match status" value="1"/>
</dbReference>
<evidence type="ECO:0000256" key="15">
    <source>
        <dbReference type="ARBA" id="ARBA00081350"/>
    </source>
</evidence>
<dbReference type="InterPro" id="IPR029016">
    <property type="entry name" value="GAF-like_dom_sf"/>
</dbReference>
<dbReference type="InterPro" id="IPR052016">
    <property type="entry name" value="Bact_Sigma-Reg"/>
</dbReference>
<dbReference type="FunFam" id="3.30.450.40:FF:000035">
    <property type="entry name" value="PAS sensor protein"/>
    <property type="match status" value="1"/>
</dbReference>
<dbReference type="SUPFAM" id="SSF81606">
    <property type="entry name" value="PP2C-like"/>
    <property type="match status" value="1"/>
</dbReference>
<dbReference type="AlphaFoldDB" id="A0A143CAV6"/>
<dbReference type="SMART" id="SM00091">
    <property type="entry name" value="PAS"/>
    <property type="match status" value="1"/>
</dbReference>